<dbReference type="EMBL" id="JAVDYB010000001">
    <property type="protein sequence ID" value="MDR7276801.1"/>
    <property type="molecule type" value="Genomic_DNA"/>
</dbReference>
<dbReference type="InterPro" id="IPR001789">
    <property type="entry name" value="Sig_transdc_resp-reg_receiver"/>
</dbReference>
<dbReference type="GO" id="GO:0000160">
    <property type="term" value="P:phosphorelay signal transduction system"/>
    <property type="evidence" value="ECO:0007669"/>
    <property type="project" value="InterPro"/>
</dbReference>
<evidence type="ECO:0000313" key="9">
    <source>
        <dbReference type="Proteomes" id="UP001183643"/>
    </source>
</evidence>
<dbReference type="Pfam" id="PF00196">
    <property type="entry name" value="GerE"/>
    <property type="match status" value="1"/>
</dbReference>
<dbReference type="SMART" id="SM00421">
    <property type="entry name" value="HTH_LUXR"/>
    <property type="match status" value="1"/>
</dbReference>
<evidence type="ECO:0000256" key="3">
    <source>
        <dbReference type="ARBA" id="ARBA00023125"/>
    </source>
</evidence>
<dbReference type="InterPro" id="IPR039420">
    <property type="entry name" value="WalR-like"/>
</dbReference>
<dbReference type="Pfam" id="PF00072">
    <property type="entry name" value="Response_reg"/>
    <property type="match status" value="1"/>
</dbReference>
<dbReference type="CDD" id="cd06170">
    <property type="entry name" value="LuxR_C_like"/>
    <property type="match status" value="1"/>
</dbReference>
<dbReference type="InterPro" id="IPR000792">
    <property type="entry name" value="Tscrpt_reg_LuxR_C"/>
</dbReference>
<feature type="domain" description="HTH luxR-type" evidence="6">
    <location>
        <begin position="149"/>
        <end position="214"/>
    </location>
</feature>
<dbReference type="PROSITE" id="PS50110">
    <property type="entry name" value="RESPONSE_REGULATORY"/>
    <property type="match status" value="1"/>
</dbReference>
<dbReference type="InterPro" id="IPR058245">
    <property type="entry name" value="NreC/VraR/RcsB-like_REC"/>
</dbReference>
<dbReference type="GO" id="GO:0006355">
    <property type="term" value="P:regulation of DNA-templated transcription"/>
    <property type="evidence" value="ECO:0007669"/>
    <property type="project" value="InterPro"/>
</dbReference>
<keyword evidence="3 8" id="KW-0238">DNA-binding</keyword>
<dbReference type="PANTHER" id="PTHR43214">
    <property type="entry name" value="TWO-COMPONENT RESPONSE REGULATOR"/>
    <property type="match status" value="1"/>
</dbReference>
<organism evidence="8 9">
    <name type="scientific">Catenuloplanes atrovinosus</name>
    <dbReference type="NCBI Taxonomy" id="137266"/>
    <lineage>
        <taxon>Bacteria</taxon>
        <taxon>Bacillati</taxon>
        <taxon>Actinomycetota</taxon>
        <taxon>Actinomycetes</taxon>
        <taxon>Micromonosporales</taxon>
        <taxon>Micromonosporaceae</taxon>
        <taxon>Catenuloplanes</taxon>
    </lineage>
</organism>
<dbReference type="SUPFAM" id="SSF52172">
    <property type="entry name" value="CheY-like"/>
    <property type="match status" value="1"/>
</dbReference>
<protein>
    <submittedName>
        <fullName evidence="8">DNA-binding NarL/FixJ family response regulator</fullName>
    </submittedName>
</protein>
<gene>
    <name evidence="8" type="ORF">J2S41_003579</name>
</gene>
<sequence>MTIRVVLADDQVLVRAGLHGLLDNSDDIRVVGEAGDGARAVAVVRGTRPDVVLMDIRMPVLDGVEAIRRITADPALAAVRIIALTTFDLDDYLLDALRAGADGFLLKDVEPEDLRRAVRVVAAGEMLVTPRATRVLVDTLRARGARTADPGRLAVLTGREREVMALAARGLANDEIGARLSMSPATARTHVQRAITKLGVRDRTQLVVLAYETGLISPGE</sequence>
<dbReference type="Gene3D" id="3.40.50.2300">
    <property type="match status" value="1"/>
</dbReference>
<dbReference type="SMART" id="SM00448">
    <property type="entry name" value="REC"/>
    <property type="match status" value="1"/>
</dbReference>
<comment type="caution">
    <text evidence="8">The sequence shown here is derived from an EMBL/GenBank/DDBJ whole genome shotgun (WGS) entry which is preliminary data.</text>
</comment>
<dbReference type="PRINTS" id="PR00038">
    <property type="entry name" value="HTHLUXR"/>
</dbReference>
<dbReference type="SUPFAM" id="SSF46894">
    <property type="entry name" value="C-terminal effector domain of the bipartite response regulators"/>
    <property type="match status" value="1"/>
</dbReference>
<keyword evidence="2" id="KW-0805">Transcription regulation</keyword>
<dbReference type="AlphaFoldDB" id="A0AAE3YS58"/>
<keyword evidence="4" id="KW-0804">Transcription</keyword>
<evidence type="ECO:0000256" key="2">
    <source>
        <dbReference type="ARBA" id="ARBA00023015"/>
    </source>
</evidence>
<feature type="modified residue" description="4-aspartylphosphate" evidence="5">
    <location>
        <position position="55"/>
    </location>
</feature>
<evidence type="ECO:0000313" key="8">
    <source>
        <dbReference type="EMBL" id="MDR7276801.1"/>
    </source>
</evidence>
<dbReference type="RefSeq" id="WP_310369016.1">
    <property type="nucleotide sequence ID" value="NZ_JAVDYB010000001.1"/>
</dbReference>
<evidence type="ECO:0000256" key="1">
    <source>
        <dbReference type="ARBA" id="ARBA00022553"/>
    </source>
</evidence>
<accession>A0AAE3YS58</accession>
<dbReference type="InterPro" id="IPR011006">
    <property type="entry name" value="CheY-like_superfamily"/>
</dbReference>
<dbReference type="PROSITE" id="PS50043">
    <property type="entry name" value="HTH_LUXR_2"/>
    <property type="match status" value="1"/>
</dbReference>
<proteinExistence type="predicted"/>
<keyword evidence="9" id="KW-1185">Reference proteome</keyword>
<dbReference type="CDD" id="cd17535">
    <property type="entry name" value="REC_NarL-like"/>
    <property type="match status" value="1"/>
</dbReference>
<evidence type="ECO:0000259" key="6">
    <source>
        <dbReference type="PROSITE" id="PS50043"/>
    </source>
</evidence>
<dbReference type="Proteomes" id="UP001183643">
    <property type="component" value="Unassembled WGS sequence"/>
</dbReference>
<evidence type="ECO:0000256" key="5">
    <source>
        <dbReference type="PROSITE-ProRule" id="PRU00169"/>
    </source>
</evidence>
<keyword evidence="1 5" id="KW-0597">Phosphoprotein</keyword>
<dbReference type="InterPro" id="IPR016032">
    <property type="entry name" value="Sig_transdc_resp-reg_C-effctor"/>
</dbReference>
<dbReference type="PANTHER" id="PTHR43214:SF24">
    <property type="entry name" value="TRANSCRIPTIONAL REGULATORY PROTEIN NARL-RELATED"/>
    <property type="match status" value="1"/>
</dbReference>
<reference evidence="8" key="1">
    <citation type="submission" date="2023-07" db="EMBL/GenBank/DDBJ databases">
        <title>Sequencing the genomes of 1000 actinobacteria strains.</title>
        <authorList>
            <person name="Klenk H.-P."/>
        </authorList>
    </citation>
    <scope>NUCLEOTIDE SEQUENCE</scope>
    <source>
        <strain evidence="8">DSM 44707</strain>
    </source>
</reference>
<dbReference type="GO" id="GO:0003677">
    <property type="term" value="F:DNA binding"/>
    <property type="evidence" value="ECO:0007669"/>
    <property type="project" value="UniProtKB-KW"/>
</dbReference>
<name>A0AAE3YS58_9ACTN</name>
<feature type="domain" description="Response regulatory" evidence="7">
    <location>
        <begin position="4"/>
        <end position="122"/>
    </location>
</feature>
<evidence type="ECO:0000256" key="4">
    <source>
        <dbReference type="ARBA" id="ARBA00023163"/>
    </source>
</evidence>
<evidence type="ECO:0000259" key="7">
    <source>
        <dbReference type="PROSITE" id="PS50110"/>
    </source>
</evidence>